<evidence type="ECO:0000256" key="2">
    <source>
        <dbReference type="SAM" id="MobiDB-lite"/>
    </source>
</evidence>
<evidence type="ECO:0000256" key="1">
    <source>
        <dbReference type="ARBA" id="ARBA00023172"/>
    </source>
</evidence>
<dbReference type="CTD" id="20237811"/>
<dbReference type="RefSeq" id="XP_009050011.1">
    <property type="nucleotide sequence ID" value="XM_009051763.1"/>
</dbReference>
<dbReference type="Pfam" id="PF00589">
    <property type="entry name" value="Phage_integrase"/>
    <property type="match status" value="1"/>
</dbReference>
<reference evidence="4 5" key="1">
    <citation type="journal article" date="2013" name="Nature">
        <title>Insights into bilaterian evolution from three spiralian genomes.</title>
        <authorList>
            <person name="Simakov O."/>
            <person name="Marletaz F."/>
            <person name="Cho S.J."/>
            <person name="Edsinger-Gonzales E."/>
            <person name="Havlak P."/>
            <person name="Hellsten U."/>
            <person name="Kuo D.H."/>
            <person name="Larsson T."/>
            <person name="Lv J."/>
            <person name="Arendt D."/>
            <person name="Savage R."/>
            <person name="Osoegawa K."/>
            <person name="de Jong P."/>
            <person name="Grimwood J."/>
            <person name="Chapman J.A."/>
            <person name="Shapiro H."/>
            <person name="Aerts A."/>
            <person name="Otillar R.P."/>
            <person name="Terry A.Y."/>
            <person name="Boore J.L."/>
            <person name="Grigoriev I.V."/>
            <person name="Lindberg D.R."/>
            <person name="Seaver E.C."/>
            <person name="Weisblat D.A."/>
            <person name="Putnam N.H."/>
            <person name="Rokhsar D.S."/>
        </authorList>
    </citation>
    <scope>NUCLEOTIDE SEQUENCE [LARGE SCALE GENOMIC DNA]</scope>
</reference>
<gene>
    <name evidence="4" type="ORF">LOTGIDRAFT_158614</name>
</gene>
<organism evidence="4 5">
    <name type="scientific">Lottia gigantea</name>
    <name type="common">Giant owl limpet</name>
    <dbReference type="NCBI Taxonomy" id="225164"/>
    <lineage>
        <taxon>Eukaryota</taxon>
        <taxon>Metazoa</taxon>
        <taxon>Spiralia</taxon>
        <taxon>Lophotrochozoa</taxon>
        <taxon>Mollusca</taxon>
        <taxon>Gastropoda</taxon>
        <taxon>Patellogastropoda</taxon>
        <taxon>Lottioidea</taxon>
        <taxon>Lottiidae</taxon>
        <taxon>Lottia</taxon>
    </lineage>
</organism>
<feature type="domain" description="Tyr recombinase" evidence="3">
    <location>
        <begin position="11"/>
        <end position="80"/>
    </location>
</feature>
<dbReference type="GO" id="GO:0006310">
    <property type="term" value="P:DNA recombination"/>
    <property type="evidence" value="ECO:0007669"/>
    <property type="project" value="UniProtKB-KW"/>
</dbReference>
<dbReference type="InterPro" id="IPR011010">
    <property type="entry name" value="DNA_brk_join_enz"/>
</dbReference>
<dbReference type="OrthoDB" id="6144956at2759"/>
<dbReference type="SUPFAM" id="SSF56349">
    <property type="entry name" value="DNA breaking-rejoining enzymes"/>
    <property type="match status" value="1"/>
</dbReference>
<dbReference type="GO" id="GO:0015074">
    <property type="term" value="P:DNA integration"/>
    <property type="evidence" value="ECO:0007669"/>
    <property type="project" value="InterPro"/>
</dbReference>
<evidence type="ECO:0000259" key="3">
    <source>
        <dbReference type="Pfam" id="PF00589"/>
    </source>
</evidence>
<evidence type="ECO:0000313" key="5">
    <source>
        <dbReference type="Proteomes" id="UP000030746"/>
    </source>
</evidence>
<dbReference type="GeneID" id="20237811"/>
<dbReference type="Gene3D" id="1.10.443.10">
    <property type="entry name" value="Intergrase catalytic core"/>
    <property type="match status" value="1"/>
</dbReference>
<dbReference type="AlphaFoldDB" id="V4AWV5"/>
<accession>V4AWV5</accession>
<keyword evidence="5" id="KW-1185">Reference proteome</keyword>
<sequence>MKITTDTRWYRKQSMGHNAIQKVIPELLKVAGVSEYKTNHSLRVTTATSLFNSGVPEQLIMERTGHRSVEGIRTYKRTSDDMKRGISGILNHADTINPTDTTDTKKEADNNSETPTKISRTSAPIIYATNCVINISK</sequence>
<dbReference type="GO" id="GO:0003677">
    <property type="term" value="F:DNA binding"/>
    <property type="evidence" value="ECO:0007669"/>
    <property type="project" value="InterPro"/>
</dbReference>
<name>V4AWV5_LOTGI</name>
<keyword evidence="1" id="KW-0233">DNA recombination</keyword>
<dbReference type="InterPro" id="IPR013762">
    <property type="entry name" value="Integrase-like_cat_sf"/>
</dbReference>
<dbReference type="EMBL" id="KB201037">
    <property type="protein sequence ID" value="ESO99525.1"/>
    <property type="molecule type" value="Genomic_DNA"/>
</dbReference>
<feature type="region of interest" description="Disordered" evidence="2">
    <location>
        <begin position="91"/>
        <end position="117"/>
    </location>
</feature>
<proteinExistence type="predicted"/>
<dbReference type="Proteomes" id="UP000030746">
    <property type="component" value="Unassembled WGS sequence"/>
</dbReference>
<evidence type="ECO:0000313" key="4">
    <source>
        <dbReference type="EMBL" id="ESO99525.1"/>
    </source>
</evidence>
<dbReference type="InterPro" id="IPR002104">
    <property type="entry name" value="Integrase_catalytic"/>
</dbReference>
<protein>
    <recommendedName>
        <fullName evidence="3">Tyr recombinase domain-containing protein</fullName>
    </recommendedName>
</protein>
<dbReference type="HOGENOM" id="CLU_1867413_0_0_1"/>
<dbReference type="KEGG" id="lgi:LOTGIDRAFT_158614"/>